<protein>
    <recommendedName>
        <fullName evidence="2">Ig-like domain-containing protein</fullName>
    </recommendedName>
</protein>
<dbReference type="OrthoDB" id="6260567at2759"/>
<feature type="domain" description="Ig-like" evidence="2">
    <location>
        <begin position="79"/>
        <end position="114"/>
    </location>
</feature>
<reference evidence="3" key="1">
    <citation type="submission" date="2018-11" db="EMBL/GenBank/DDBJ databases">
        <authorList>
            <consortium name="Pathogen Informatics"/>
        </authorList>
    </citation>
    <scope>NUCLEOTIDE SEQUENCE</scope>
</reference>
<keyword evidence="1" id="KW-0812">Transmembrane</keyword>
<evidence type="ECO:0000259" key="2">
    <source>
        <dbReference type="PROSITE" id="PS50835"/>
    </source>
</evidence>
<dbReference type="PROSITE" id="PS50835">
    <property type="entry name" value="IG_LIKE"/>
    <property type="match status" value="1"/>
</dbReference>
<evidence type="ECO:0000313" key="3">
    <source>
        <dbReference type="EMBL" id="VEL25021.1"/>
    </source>
</evidence>
<evidence type="ECO:0000313" key="4">
    <source>
        <dbReference type="Proteomes" id="UP000784294"/>
    </source>
</evidence>
<keyword evidence="4" id="KW-1185">Reference proteome</keyword>
<gene>
    <name evidence="3" type="ORF">PXEA_LOCUS18461</name>
</gene>
<keyword evidence="1" id="KW-0472">Membrane</keyword>
<dbReference type="EMBL" id="CAAALY010071203">
    <property type="protein sequence ID" value="VEL25021.1"/>
    <property type="molecule type" value="Genomic_DNA"/>
</dbReference>
<organism evidence="3 4">
    <name type="scientific">Protopolystoma xenopodis</name>
    <dbReference type="NCBI Taxonomy" id="117903"/>
    <lineage>
        <taxon>Eukaryota</taxon>
        <taxon>Metazoa</taxon>
        <taxon>Spiralia</taxon>
        <taxon>Lophotrochozoa</taxon>
        <taxon>Platyhelminthes</taxon>
        <taxon>Monogenea</taxon>
        <taxon>Polyopisthocotylea</taxon>
        <taxon>Polystomatidea</taxon>
        <taxon>Polystomatidae</taxon>
        <taxon>Protopolystoma</taxon>
    </lineage>
</organism>
<dbReference type="SUPFAM" id="SSF48726">
    <property type="entry name" value="Immunoglobulin"/>
    <property type="match status" value="1"/>
</dbReference>
<dbReference type="Proteomes" id="UP000784294">
    <property type="component" value="Unassembled WGS sequence"/>
</dbReference>
<dbReference type="Gene3D" id="2.60.40.10">
    <property type="entry name" value="Immunoglobulins"/>
    <property type="match status" value="1"/>
</dbReference>
<sequence>MREGPHGVNKYAVRFLPGRPKYAPSMHGVDTSLLKTYQLIIFFIDKLDDTEFRCVIEIPTYPREKWPSAVGRILVKWKPEILPQLTSLIVNEGEALRLNCSAQGSPYPNISWTRANGKPLDLVGSPQRIYELAIEEEDLSILIVLFSSLFVVEACHFLFVFVFG</sequence>
<proteinExistence type="predicted"/>
<keyword evidence="1" id="KW-1133">Transmembrane helix</keyword>
<evidence type="ECO:0000256" key="1">
    <source>
        <dbReference type="SAM" id="Phobius"/>
    </source>
</evidence>
<comment type="caution">
    <text evidence="3">The sequence shown here is derived from an EMBL/GenBank/DDBJ whole genome shotgun (WGS) entry which is preliminary data.</text>
</comment>
<feature type="transmembrane region" description="Helical" evidence="1">
    <location>
        <begin position="139"/>
        <end position="163"/>
    </location>
</feature>
<dbReference type="InterPro" id="IPR036179">
    <property type="entry name" value="Ig-like_dom_sf"/>
</dbReference>
<dbReference type="InterPro" id="IPR013783">
    <property type="entry name" value="Ig-like_fold"/>
</dbReference>
<accession>A0A3S5AJ31</accession>
<dbReference type="InterPro" id="IPR007110">
    <property type="entry name" value="Ig-like_dom"/>
</dbReference>
<name>A0A3S5AJ31_9PLAT</name>
<dbReference type="Pfam" id="PF13927">
    <property type="entry name" value="Ig_3"/>
    <property type="match status" value="1"/>
</dbReference>
<dbReference type="AlphaFoldDB" id="A0A3S5AJ31"/>